<feature type="compositionally biased region" description="Basic and acidic residues" evidence="1">
    <location>
        <begin position="813"/>
        <end position="823"/>
    </location>
</feature>
<name>A0A3G6JG63_LACDL</name>
<evidence type="ECO:0000259" key="2">
    <source>
        <dbReference type="Pfam" id="PF10593"/>
    </source>
</evidence>
<protein>
    <recommendedName>
        <fullName evidence="2">Putative endonuclease Z1 domain-containing protein</fullName>
    </recommendedName>
</protein>
<organism evidence="3">
    <name type="scientific">Lactobacillus delbrueckii subsp. lactis</name>
    <dbReference type="NCBI Taxonomy" id="29397"/>
    <lineage>
        <taxon>Bacteria</taxon>
        <taxon>Bacillati</taxon>
        <taxon>Bacillota</taxon>
        <taxon>Bacilli</taxon>
        <taxon>Lactobacillales</taxon>
        <taxon>Lactobacillaceae</taxon>
        <taxon>Lactobacillus</taxon>
    </lineage>
</organism>
<evidence type="ECO:0000256" key="1">
    <source>
        <dbReference type="SAM" id="MobiDB-lite"/>
    </source>
</evidence>
<accession>A0A3G6JG63</accession>
<gene>
    <name evidence="3" type="ORF">DQL93_02610</name>
</gene>
<evidence type="ECO:0000313" key="3">
    <source>
        <dbReference type="EMBL" id="AZA15600.1"/>
    </source>
</evidence>
<reference evidence="3" key="1">
    <citation type="submission" date="2018-07" db="EMBL/GenBank/DDBJ databases">
        <authorList>
            <person name="Somerville V."/>
        </authorList>
    </citation>
    <scope>NUCLEOTIDE SEQUENCE</scope>
    <source>
        <strain evidence="3">NWC_2_2</strain>
    </source>
</reference>
<proteinExistence type="predicted"/>
<feature type="domain" description="Putative endonuclease Z1" evidence="2">
    <location>
        <begin position="370"/>
        <end position="633"/>
    </location>
</feature>
<feature type="region of interest" description="Disordered" evidence="1">
    <location>
        <begin position="813"/>
        <end position="834"/>
    </location>
</feature>
<sequence>MSDKLKSVVSGFMDNRNYNWEQVRENTKDLKLILELNIQREVSDDEMNSLIDEMENEDLTSKENVISLSSNYDNGLKVDNYKYSAWTLYEKLLESRGWSKQSIDNIRSSAEDILCKLRRDNKDAGKGLVVGEIQSGKTANMAALIAQAADNGFNYFIILSGVIDALRKQTGQRMRQDLASNGESNLHWKVVDNPSLKNKDLLVETLDFREKSHDRFITVCLKNYKRLENLYNWLSANKSQQKKMKVLLIDDEADQASINTKDIDSDERTQINQRILDIVNDRDFGAMNYIAYTATPFANVLNEAGEGTLYPKDFIELLTPSENYIGAMQIFGTSVPENSPGLPIINEIPERDARSLKNISKQHFDLAPGSLQDAINWFLLAVAAMRSYGYQKPISMMIHTSFKVADHAQMAKIVEGYLLDLKENYESRLADLAEFYAKIQEELPLRRFLAVMDNYTRKDEVKDYPAWNDVERELREMFALPNDDFLTSIKSDEKGIFHYGNGIHMCIDNSKSKNSDDHATRLIYPDKVDQTKKAPAFIVIGGNTLSRGLTIEGLVSTYFLRSTNQADTLMQMARWFGYRQGYELFPRVWLDENAQKRYLFLSQMNESMRETMSAYATNGLTPMQYLPTIQECPEYQLVRITSSNKMQGAVAKNFNFTGVSPQTTVFDNNKEVLEENLQTTADFLSGLPKYQLTRKNYLLWKDVSTEKVVEYLEVYKTVERDRQITSVPNVIKWLNQRLENFDYVQSDHSGNWDKWNVVLINNNSAKKHWYVAGAKVGKVSRSRKKLSVDTDGVIDIGVLRSPEDQLSDITDKELTSEERDRAKSPAQMRKIRGDHNLGNTPQLLIYCIDKDSTTTRKDRKDLNAEADIIGLSIMIPGYVDRKQNRVDSIQIDISRFIDPDEIGGEVNEEEFEDEN</sequence>
<dbReference type="EMBL" id="CP031023">
    <property type="protein sequence ID" value="AZA15600.1"/>
    <property type="molecule type" value="Genomic_DNA"/>
</dbReference>
<dbReference type="InterPro" id="IPR018310">
    <property type="entry name" value="Put_endonuclease_Z1-dom"/>
</dbReference>
<dbReference type="Pfam" id="PF10593">
    <property type="entry name" value="Z1"/>
    <property type="match status" value="1"/>
</dbReference>
<dbReference type="AlphaFoldDB" id="A0A3G6JG63"/>